<dbReference type="EMBL" id="JAJNAG010000002">
    <property type="protein sequence ID" value="MCD1124826.1"/>
    <property type="molecule type" value="Genomic_DNA"/>
</dbReference>
<evidence type="ECO:0000313" key="1">
    <source>
        <dbReference type="EMBL" id="MCD1124826.1"/>
    </source>
</evidence>
<gene>
    <name evidence="1" type="ORF">LPW36_02045</name>
</gene>
<dbReference type="AlphaFoldDB" id="A0A9X1MSQ2"/>
<sequence>MQNYLRFTDEETAKRCCPEWLDGDNWMQPTLHTEIAVRGTLYNDDGEYDEEGNTIKEPTQKVGFFVDVIRGEIPSAARQYIVHPTTPDFILG</sequence>
<proteinExistence type="predicted"/>
<name>A0A9X1MSQ2_9GAMM</name>
<organism evidence="1 2">
    <name type="scientific">Limnobaculum eriocheiris</name>
    <dbReference type="NCBI Taxonomy" id="2897391"/>
    <lineage>
        <taxon>Bacteria</taxon>
        <taxon>Pseudomonadati</taxon>
        <taxon>Pseudomonadota</taxon>
        <taxon>Gammaproteobacteria</taxon>
        <taxon>Enterobacterales</taxon>
        <taxon>Budviciaceae</taxon>
        <taxon>Limnobaculum</taxon>
    </lineage>
</organism>
<dbReference type="RefSeq" id="WP_230607835.1">
    <property type="nucleotide sequence ID" value="NZ_JAJNAG010000002.1"/>
</dbReference>
<comment type="caution">
    <text evidence="1">The sequence shown here is derived from an EMBL/GenBank/DDBJ whole genome shotgun (WGS) entry which is preliminary data.</text>
</comment>
<accession>A0A9X1MSQ2</accession>
<protein>
    <submittedName>
        <fullName evidence="1">Uncharacterized protein</fullName>
    </submittedName>
</protein>
<keyword evidence="2" id="KW-1185">Reference proteome</keyword>
<evidence type="ECO:0000313" key="2">
    <source>
        <dbReference type="Proteomes" id="UP001139171"/>
    </source>
</evidence>
<dbReference type="Proteomes" id="UP001139171">
    <property type="component" value="Unassembled WGS sequence"/>
</dbReference>
<reference evidence="1" key="1">
    <citation type="submission" date="2021-11" db="EMBL/GenBank/DDBJ databases">
        <title>Jinshanibacter sp. isolated from one year old Eriocheir sinensis.</title>
        <authorList>
            <person name="Li J.-Y."/>
            <person name="He W."/>
            <person name="Gao T.-H."/>
        </authorList>
    </citation>
    <scope>NUCLEOTIDE SEQUENCE</scope>
    <source>
        <strain evidence="1">LJY008</strain>
    </source>
</reference>